<sequence>MRGGGKSSVARFLSERLGKKLADLDGMVEKQEGMEIPEIVEKYDWGYFRDRESEIVRRVARAKDTVVSTGGGVINRPENIAALKKRGILIFLSSPAETLARRIESEEGKRPRLTEAATTLEEVEAVLAERKKLYETVADEVIDDTGMTLEEKVAEVLKRLEKHHIV</sequence>
<dbReference type="GO" id="GO:0008652">
    <property type="term" value="P:amino acid biosynthetic process"/>
    <property type="evidence" value="ECO:0007669"/>
    <property type="project" value="UniProtKB-KW"/>
</dbReference>
<keyword evidence="11" id="KW-0460">Magnesium</keyword>
<dbReference type="GO" id="GO:0009073">
    <property type="term" value="P:aromatic amino acid family biosynthetic process"/>
    <property type="evidence" value="ECO:0007669"/>
    <property type="project" value="UniProtKB-KW"/>
</dbReference>
<keyword evidence="5 11" id="KW-0808">Transferase</keyword>
<evidence type="ECO:0000256" key="5">
    <source>
        <dbReference type="ARBA" id="ARBA00022679"/>
    </source>
</evidence>
<evidence type="ECO:0000256" key="2">
    <source>
        <dbReference type="ARBA" id="ARBA00006997"/>
    </source>
</evidence>
<dbReference type="Gene3D" id="3.40.50.300">
    <property type="entry name" value="P-loop containing nucleotide triphosphate hydrolases"/>
    <property type="match status" value="1"/>
</dbReference>
<evidence type="ECO:0000256" key="1">
    <source>
        <dbReference type="ARBA" id="ARBA00004842"/>
    </source>
</evidence>
<evidence type="ECO:0000256" key="3">
    <source>
        <dbReference type="ARBA" id="ARBA00012154"/>
    </source>
</evidence>
<organism evidence="12 13">
    <name type="scientific">Candidatus Kaiserbacteria bacterium RIFCSPLOWO2_01_FULL_54_13</name>
    <dbReference type="NCBI Taxonomy" id="1798512"/>
    <lineage>
        <taxon>Bacteria</taxon>
        <taxon>Candidatus Kaiseribacteriota</taxon>
    </lineage>
</organism>
<feature type="binding site" evidence="11">
    <location>
        <position position="49"/>
    </location>
    <ligand>
        <name>substrate</name>
    </ligand>
</feature>
<keyword evidence="11" id="KW-0479">Metal-binding</keyword>
<dbReference type="InterPro" id="IPR031322">
    <property type="entry name" value="Shikimate/glucono_kinase"/>
</dbReference>
<feature type="binding site" evidence="11">
    <location>
        <position position="130"/>
    </location>
    <ligand>
        <name>substrate</name>
    </ligand>
</feature>
<feature type="binding site" evidence="11">
    <location>
        <position position="7"/>
    </location>
    <ligand>
        <name>Mg(2+)</name>
        <dbReference type="ChEBI" id="CHEBI:18420"/>
    </ligand>
</feature>
<keyword evidence="8 11" id="KW-0067">ATP-binding</keyword>
<dbReference type="EMBL" id="MFLZ01000029">
    <property type="protein sequence ID" value="OGG79397.1"/>
    <property type="molecule type" value="Genomic_DNA"/>
</dbReference>
<keyword evidence="11" id="KW-0963">Cytoplasm</keyword>
<dbReference type="SUPFAM" id="SSF52540">
    <property type="entry name" value="P-loop containing nucleoside triphosphate hydrolases"/>
    <property type="match status" value="1"/>
</dbReference>
<comment type="catalytic activity">
    <reaction evidence="10 11">
        <text>shikimate + ATP = 3-phosphoshikimate + ADP + H(+)</text>
        <dbReference type="Rhea" id="RHEA:13121"/>
        <dbReference type="ChEBI" id="CHEBI:15378"/>
        <dbReference type="ChEBI" id="CHEBI:30616"/>
        <dbReference type="ChEBI" id="CHEBI:36208"/>
        <dbReference type="ChEBI" id="CHEBI:145989"/>
        <dbReference type="ChEBI" id="CHEBI:456216"/>
        <dbReference type="EC" id="2.7.1.71"/>
    </reaction>
</comment>
<dbReference type="InterPro" id="IPR027417">
    <property type="entry name" value="P-loop_NTPase"/>
</dbReference>
<dbReference type="Pfam" id="PF01202">
    <property type="entry name" value="SKI"/>
    <property type="match status" value="1"/>
</dbReference>
<dbReference type="HAMAP" id="MF_00109">
    <property type="entry name" value="Shikimate_kinase"/>
    <property type="match status" value="1"/>
</dbReference>
<dbReference type="InterPro" id="IPR023000">
    <property type="entry name" value="Shikimate_kinase_CS"/>
</dbReference>
<dbReference type="EC" id="2.7.1.71" evidence="3 11"/>
<evidence type="ECO:0000256" key="10">
    <source>
        <dbReference type="ARBA" id="ARBA00048567"/>
    </source>
</evidence>
<evidence type="ECO:0000256" key="4">
    <source>
        <dbReference type="ARBA" id="ARBA00022605"/>
    </source>
</evidence>
<comment type="caution">
    <text evidence="12">The sequence shown here is derived from an EMBL/GenBank/DDBJ whole genome shotgun (WGS) entry which is preliminary data.</text>
</comment>
<dbReference type="InterPro" id="IPR000623">
    <property type="entry name" value="Shikimate_kinase/TSH1"/>
</dbReference>
<dbReference type="GO" id="GO:0005829">
    <property type="term" value="C:cytosol"/>
    <property type="evidence" value="ECO:0007669"/>
    <property type="project" value="TreeGrafter"/>
</dbReference>
<feature type="binding site" evidence="11">
    <location>
        <position position="110"/>
    </location>
    <ligand>
        <name>ATP</name>
        <dbReference type="ChEBI" id="CHEBI:30616"/>
    </ligand>
</feature>
<comment type="subcellular location">
    <subcellularLocation>
        <location evidence="11">Cytoplasm</location>
    </subcellularLocation>
</comment>
<evidence type="ECO:0000256" key="7">
    <source>
        <dbReference type="ARBA" id="ARBA00022777"/>
    </source>
</evidence>
<gene>
    <name evidence="11" type="primary">aroK</name>
    <name evidence="12" type="ORF">A3A39_00605</name>
</gene>
<accession>A0A1F6F0K3</accession>
<comment type="cofactor">
    <cofactor evidence="11">
        <name>Mg(2+)</name>
        <dbReference type="ChEBI" id="CHEBI:18420"/>
    </cofactor>
    <text evidence="11">Binds 1 Mg(2+) ion per subunit.</text>
</comment>
<dbReference type="AlphaFoldDB" id="A0A1F6F0K3"/>
<proteinExistence type="inferred from homology"/>
<evidence type="ECO:0000256" key="9">
    <source>
        <dbReference type="ARBA" id="ARBA00023141"/>
    </source>
</evidence>
<comment type="function">
    <text evidence="11">Catalyzes the specific phosphorylation of the 3-hydroxyl group of shikimic acid using ATP as a cosubstrate.</text>
</comment>
<dbReference type="GO" id="GO:0009423">
    <property type="term" value="P:chorismate biosynthetic process"/>
    <property type="evidence" value="ECO:0007669"/>
    <property type="project" value="UniProtKB-UniRule"/>
</dbReference>
<evidence type="ECO:0000256" key="11">
    <source>
        <dbReference type="HAMAP-Rule" id="MF_00109"/>
    </source>
</evidence>
<dbReference type="PROSITE" id="PS01128">
    <property type="entry name" value="SHIKIMATE_KINASE"/>
    <property type="match status" value="1"/>
</dbReference>
<dbReference type="PANTHER" id="PTHR21087:SF16">
    <property type="entry name" value="SHIKIMATE KINASE 1, CHLOROPLASTIC"/>
    <property type="match status" value="1"/>
</dbReference>
<feature type="binding site" evidence="11">
    <location>
        <begin position="3"/>
        <end position="8"/>
    </location>
    <ligand>
        <name>ATP</name>
        <dbReference type="ChEBI" id="CHEBI:30616"/>
    </ligand>
</feature>
<comment type="subunit">
    <text evidence="11">Monomer.</text>
</comment>
<protein>
    <recommendedName>
        <fullName evidence="3 11">Shikimate kinase</fullName>
        <shortName evidence="11">SK</shortName>
        <ecNumber evidence="3 11">2.7.1.71</ecNumber>
    </recommendedName>
</protein>
<dbReference type="CDD" id="cd00464">
    <property type="entry name" value="SK"/>
    <property type="match status" value="1"/>
</dbReference>
<comment type="pathway">
    <text evidence="1 11">Metabolic intermediate biosynthesis; chorismate biosynthesis; chorismate from D-erythrose 4-phosphate and phosphoenolpyruvate: step 5/7.</text>
</comment>
<feature type="binding site" evidence="11">
    <location>
        <position position="25"/>
    </location>
    <ligand>
        <name>substrate</name>
    </ligand>
</feature>
<keyword evidence="7 11" id="KW-0418">Kinase</keyword>
<comment type="caution">
    <text evidence="11">Lacks conserved residue(s) required for the propagation of feature annotation.</text>
</comment>
<keyword evidence="6 11" id="KW-0547">Nucleotide-binding</keyword>
<dbReference type="Proteomes" id="UP000177372">
    <property type="component" value="Unassembled WGS sequence"/>
</dbReference>
<evidence type="ECO:0000256" key="6">
    <source>
        <dbReference type="ARBA" id="ARBA00022741"/>
    </source>
</evidence>
<evidence type="ECO:0000313" key="12">
    <source>
        <dbReference type="EMBL" id="OGG79397.1"/>
    </source>
</evidence>
<reference evidence="12 13" key="1">
    <citation type="journal article" date="2016" name="Nat. Commun.">
        <title>Thousands of microbial genomes shed light on interconnected biogeochemical processes in an aquifer system.</title>
        <authorList>
            <person name="Anantharaman K."/>
            <person name="Brown C.T."/>
            <person name="Hug L.A."/>
            <person name="Sharon I."/>
            <person name="Castelle C.J."/>
            <person name="Probst A.J."/>
            <person name="Thomas B.C."/>
            <person name="Singh A."/>
            <person name="Wilkins M.J."/>
            <person name="Karaoz U."/>
            <person name="Brodie E.L."/>
            <person name="Williams K.H."/>
            <person name="Hubbard S.S."/>
            <person name="Banfield J.F."/>
        </authorList>
    </citation>
    <scope>NUCLEOTIDE SEQUENCE [LARGE SCALE GENOMIC DNA]</scope>
</reference>
<dbReference type="GO" id="GO:0000287">
    <property type="term" value="F:magnesium ion binding"/>
    <property type="evidence" value="ECO:0007669"/>
    <property type="project" value="UniProtKB-UniRule"/>
</dbReference>
<keyword evidence="9 11" id="KW-0057">Aromatic amino acid biosynthesis</keyword>
<dbReference type="GO" id="GO:0004765">
    <property type="term" value="F:shikimate kinase activity"/>
    <property type="evidence" value="ECO:0007669"/>
    <property type="project" value="UniProtKB-UniRule"/>
</dbReference>
<comment type="similarity">
    <text evidence="2 11">Belongs to the shikimate kinase family.</text>
</comment>
<keyword evidence="4 11" id="KW-0028">Amino-acid biosynthesis</keyword>
<name>A0A1F6F0K3_9BACT</name>
<evidence type="ECO:0000313" key="13">
    <source>
        <dbReference type="Proteomes" id="UP000177372"/>
    </source>
</evidence>
<dbReference type="PANTHER" id="PTHR21087">
    <property type="entry name" value="SHIKIMATE KINASE"/>
    <property type="match status" value="1"/>
</dbReference>
<evidence type="ECO:0000256" key="8">
    <source>
        <dbReference type="ARBA" id="ARBA00022840"/>
    </source>
</evidence>
<feature type="binding site" evidence="11">
    <location>
        <position position="71"/>
    </location>
    <ligand>
        <name>substrate</name>
    </ligand>
</feature>
<dbReference type="PRINTS" id="PR01100">
    <property type="entry name" value="SHIKIMTKNASE"/>
</dbReference>
<dbReference type="STRING" id="1798512.A3A39_00605"/>
<dbReference type="GO" id="GO:0005524">
    <property type="term" value="F:ATP binding"/>
    <property type="evidence" value="ECO:0007669"/>
    <property type="project" value="UniProtKB-UniRule"/>
</dbReference>
<dbReference type="UniPathway" id="UPA00053">
    <property type="reaction ID" value="UER00088"/>
</dbReference>